<evidence type="ECO:0000256" key="8">
    <source>
        <dbReference type="RuleBase" id="RU004011"/>
    </source>
</evidence>
<keyword evidence="13" id="KW-1185">Reference proteome</keyword>
<dbReference type="InterPro" id="IPR034907">
    <property type="entry name" value="NDK-like_dom"/>
</dbReference>
<dbReference type="AlphaFoldDB" id="A0A9W7CHJ5"/>
<feature type="compositionally biased region" description="Polar residues" evidence="10">
    <location>
        <begin position="16"/>
        <end position="38"/>
    </location>
</feature>
<proteinExistence type="inferred from homology"/>
<feature type="binding site" evidence="7">
    <location>
        <position position="257"/>
    </location>
    <ligand>
        <name>ATP</name>
        <dbReference type="ChEBI" id="CHEBI:30616"/>
    </ligand>
</feature>
<evidence type="ECO:0000256" key="1">
    <source>
        <dbReference type="ARBA" id="ARBA00001946"/>
    </source>
</evidence>
<dbReference type="EMBL" id="BSXW01001055">
    <property type="protein sequence ID" value="GMF33223.1"/>
    <property type="molecule type" value="Genomic_DNA"/>
</dbReference>
<dbReference type="SUPFAM" id="SSF54919">
    <property type="entry name" value="Nucleoside diphosphate kinase, NDK"/>
    <property type="match status" value="1"/>
</dbReference>
<dbReference type="CDD" id="cd04413">
    <property type="entry name" value="NDPk_I"/>
    <property type="match status" value="1"/>
</dbReference>
<dbReference type="Proteomes" id="UP001165083">
    <property type="component" value="Unassembled WGS sequence"/>
</dbReference>
<feature type="domain" description="Nucleoside diphosphate kinase-like" evidence="11">
    <location>
        <begin position="201"/>
        <end position="338"/>
    </location>
</feature>
<feature type="binding site" evidence="7">
    <location>
        <position position="312"/>
    </location>
    <ligand>
        <name>ATP</name>
        <dbReference type="ChEBI" id="CHEBI:30616"/>
    </ligand>
</feature>
<protein>
    <recommendedName>
        <fullName evidence="9">Nucleoside diphosphate kinase</fullName>
        <ecNumber evidence="9">2.7.4.6</ecNumber>
    </recommendedName>
</protein>
<sequence length="349" mass="38385">MYDYEPSLSLDHEGRASSTMSNVDSFPETPQSVSSNQALVEDSSAGRDVGVHDRLTEEDKAAVDDGGEMSPEARALLPAPNSCPRSGTVCVLFFVQLTGIARFGLTLCCALQASTSADSHQRLAAATRRLPPRAAPSIAGINNHVVTDDFPRQTDRQRSRQGIDYQSGRNCWPLAPEPPTWLISPRSPRSQVSSQAARMARERTYIMIKPDGVQRHLVGEIIKRFETKGYKLVALKLARPSVEHLEAHYSDLAGRPFFPALIKYMSSGPVTCMVWEGTNVVLEGRKMLGATKPSESALGTIRGDFCVDVGRNVCHGSDSVESAEKEINLWFPEGVIEWGAYDDEWVYEK</sequence>
<feature type="region of interest" description="Disordered" evidence="10">
    <location>
        <begin position="1"/>
        <end position="71"/>
    </location>
</feature>
<dbReference type="Pfam" id="PF00334">
    <property type="entry name" value="NDK"/>
    <property type="match status" value="1"/>
</dbReference>
<dbReference type="PROSITE" id="PS51374">
    <property type="entry name" value="NDPK_LIKE"/>
    <property type="match status" value="1"/>
</dbReference>
<feature type="active site" description="Pros-phosphohistidine intermediate" evidence="7">
    <location>
        <position position="315"/>
    </location>
</feature>
<dbReference type="InterPro" id="IPR036850">
    <property type="entry name" value="NDK-like_dom_sf"/>
</dbReference>
<accession>A0A9W7CHJ5</accession>
<comment type="cofactor">
    <cofactor evidence="1">
        <name>Mg(2+)</name>
        <dbReference type="ChEBI" id="CHEBI:18420"/>
    </cofactor>
</comment>
<dbReference type="Gene3D" id="3.30.70.141">
    <property type="entry name" value="Nucleoside diphosphate kinase-like domain"/>
    <property type="match status" value="1"/>
</dbReference>
<evidence type="ECO:0000259" key="11">
    <source>
        <dbReference type="SMART" id="SM00562"/>
    </source>
</evidence>
<evidence type="ECO:0000256" key="10">
    <source>
        <dbReference type="SAM" id="MobiDB-lite"/>
    </source>
</evidence>
<evidence type="ECO:0000256" key="2">
    <source>
        <dbReference type="ARBA" id="ARBA00008142"/>
    </source>
</evidence>
<feature type="binding site" evidence="7">
    <location>
        <position position="291"/>
    </location>
    <ligand>
        <name>ATP</name>
        <dbReference type="ChEBI" id="CHEBI:30616"/>
    </ligand>
</feature>
<evidence type="ECO:0000313" key="13">
    <source>
        <dbReference type="Proteomes" id="UP001165083"/>
    </source>
</evidence>
<feature type="binding site" evidence="7">
    <location>
        <position position="302"/>
    </location>
    <ligand>
        <name>ATP</name>
        <dbReference type="ChEBI" id="CHEBI:30616"/>
    </ligand>
</feature>
<dbReference type="NCBIfam" id="NF001908">
    <property type="entry name" value="PRK00668.1"/>
    <property type="match status" value="1"/>
</dbReference>
<feature type="binding site" evidence="7">
    <location>
        <position position="285"/>
    </location>
    <ligand>
        <name>ATP</name>
        <dbReference type="ChEBI" id="CHEBI:30616"/>
    </ligand>
</feature>
<evidence type="ECO:0000313" key="12">
    <source>
        <dbReference type="EMBL" id="GMF33223.1"/>
    </source>
</evidence>
<keyword evidence="5 9" id="KW-0418">Kinase</keyword>
<keyword evidence="6 9" id="KW-0067">ATP-binding</keyword>
<organism evidence="12 13">
    <name type="scientific">Phytophthora lilii</name>
    <dbReference type="NCBI Taxonomy" id="2077276"/>
    <lineage>
        <taxon>Eukaryota</taxon>
        <taxon>Sar</taxon>
        <taxon>Stramenopiles</taxon>
        <taxon>Oomycota</taxon>
        <taxon>Peronosporomycetes</taxon>
        <taxon>Peronosporales</taxon>
        <taxon>Peronosporaceae</taxon>
        <taxon>Phytophthora</taxon>
    </lineage>
</organism>
<evidence type="ECO:0000256" key="3">
    <source>
        <dbReference type="ARBA" id="ARBA00022679"/>
    </source>
</evidence>
<comment type="caution">
    <text evidence="12">The sequence shown here is derived from an EMBL/GenBank/DDBJ whole genome shotgun (WGS) entry which is preliminary data.</text>
</comment>
<dbReference type="PRINTS" id="PR01243">
    <property type="entry name" value="NUCDPKINASE"/>
</dbReference>
<evidence type="ECO:0000256" key="9">
    <source>
        <dbReference type="RuleBase" id="RU004013"/>
    </source>
</evidence>
<keyword evidence="3 9" id="KW-0808">Transferase</keyword>
<feature type="compositionally biased region" description="Basic and acidic residues" evidence="10">
    <location>
        <begin position="49"/>
        <end position="63"/>
    </location>
</feature>
<dbReference type="GO" id="GO:0006241">
    <property type="term" value="P:CTP biosynthetic process"/>
    <property type="evidence" value="ECO:0007669"/>
    <property type="project" value="InterPro"/>
</dbReference>
<dbReference type="PROSITE" id="PS00469">
    <property type="entry name" value="NDPK"/>
    <property type="match status" value="1"/>
</dbReference>
<gene>
    <name evidence="12" type="ORF">Plil01_001416900</name>
</gene>
<dbReference type="SMART" id="SM00562">
    <property type="entry name" value="NDK"/>
    <property type="match status" value="1"/>
</dbReference>
<reference evidence="12" key="1">
    <citation type="submission" date="2023-04" db="EMBL/GenBank/DDBJ databases">
        <title>Phytophthora lilii NBRC 32176.</title>
        <authorList>
            <person name="Ichikawa N."/>
            <person name="Sato H."/>
            <person name="Tonouchi N."/>
        </authorList>
    </citation>
    <scope>NUCLEOTIDE SEQUENCE</scope>
    <source>
        <strain evidence="12">NBRC 32176</strain>
    </source>
</reference>
<keyword evidence="4 9" id="KW-0547">Nucleotide-binding</keyword>
<dbReference type="GO" id="GO:0006183">
    <property type="term" value="P:GTP biosynthetic process"/>
    <property type="evidence" value="ECO:0007669"/>
    <property type="project" value="InterPro"/>
</dbReference>
<dbReference type="GO" id="GO:0004550">
    <property type="term" value="F:nucleoside diphosphate kinase activity"/>
    <property type="evidence" value="ECO:0007669"/>
    <property type="project" value="UniProtKB-EC"/>
</dbReference>
<dbReference type="HAMAP" id="MF_00451">
    <property type="entry name" value="NDP_kinase"/>
    <property type="match status" value="1"/>
</dbReference>
<feature type="binding site" evidence="7">
    <location>
        <position position="209"/>
    </location>
    <ligand>
        <name>ATP</name>
        <dbReference type="ChEBI" id="CHEBI:30616"/>
    </ligand>
</feature>
<evidence type="ECO:0000256" key="5">
    <source>
        <dbReference type="ARBA" id="ARBA00022777"/>
    </source>
</evidence>
<dbReference type="GO" id="GO:0005524">
    <property type="term" value="F:ATP binding"/>
    <property type="evidence" value="ECO:0007669"/>
    <property type="project" value="UniProtKB-KW"/>
</dbReference>
<dbReference type="EC" id="2.7.4.6" evidence="9"/>
<evidence type="ECO:0000256" key="7">
    <source>
        <dbReference type="PROSITE-ProRule" id="PRU00706"/>
    </source>
</evidence>
<comment type="similarity">
    <text evidence="2 7 8">Belongs to the NDK family.</text>
</comment>
<comment type="catalytic activity">
    <reaction evidence="9">
        <text>a 2'-deoxyribonucleoside 5'-diphosphate + ATP = a 2'-deoxyribonucleoside 5'-triphosphate + ADP</text>
        <dbReference type="Rhea" id="RHEA:44640"/>
        <dbReference type="ChEBI" id="CHEBI:30616"/>
        <dbReference type="ChEBI" id="CHEBI:61560"/>
        <dbReference type="ChEBI" id="CHEBI:73316"/>
        <dbReference type="ChEBI" id="CHEBI:456216"/>
        <dbReference type="EC" id="2.7.4.6"/>
    </reaction>
</comment>
<dbReference type="FunFam" id="3.30.70.141:FF:000002">
    <property type="entry name" value="Nucleoside diphosphate kinase"/>
    <property type="match status" value="1"/>
</dbReference>
<dbReference type="InterPro" id="IPR023005">
    <property type="entry name" value="Nucleoside_diP_kinase_AS"/>
</dbReference>
<evidence type="ECO:0000256" key="4">
    <source>
        <dbReference type="ARBA" id="ARBA00022741"/>
    </source>
</evidence>
<dbReference type="InterPro" id="IPR001564">
    <property type="entry name" value="Nucleoside_diP_kinase"/>
</dbReference>
<dbReference type="PANTHER" id="PTHR11349">
    <property type="entry name" value="NUCLEOSIDE DIPHOSPHATE KINASE"/>
    <property type="match status" value="1"/>
</dbReference>
<dbReference type="GO" id="GO:0006228">
    <property type="term" value="P:UTP biosynthetic process"/>
    <property type="evidence" value="ECO:0007669"/>
    <property type="project" value="InterPro"/>
</dbReference>
<evidence type="ECO:0000256" key="6">
    <source>
        <dbReference type="ARBA" id="ARBA00022840"/>
    </source>
</evidence>
<name>A0A9W7CHJ5_9STRA</name>
<dbReference type="OrthoDB" id="2162449at2759"/>